<keyword evidence="2" id="KW-1133">Transmembrane helix</keyword>
<evidence type="ECO:0000313" key="4">
    <source>
        <dbReference type="Proteomes" id="UP000433493"/>
    </source>
</evidence>
<name>A0A7J5BDQ9_9MICO</name>
<dbReference type="SUPFAM" id="SSF56112">
    <property type="entry name" value="Protein kinase-like (PK-like)"/>
    <property type="match status" value="1"/>
</dbReference>
<organism evidence="3 4">
    <name type="scientific">Gulosibacter chungangensis</name>
    <dbReference type="NCBI Taxonomy" id="979746"/>
    <lineage>
        <taxon>Bacteria</taxon>
        <taxon>Bacillati</taxon>
        <taxon>Actinomycetota</taxon>
        <taxon>Actinomycetes</taxon>
        <taxon>Micrococcales</taxon>
        <taxon>Microbacteriaceae</taxon>
        <taxon>Gulosibacter</taxon>
    </lineage>
</organism>
<keyword evidence="4" id="KW-1185">Reference proteome</keyword>
<feature type="region of interest" description="Disordered" evidence="1">
    <location>
        <begin position="260"/>
        <end position="282"/>
    </location>
</feature>
<dbReference type="RefSeq" id="WP_158051685.1">
    <property type="nucleotide sequence ID" value="NZ_WBKB01000002.1"/>
</dbReference>
<keyword evidence="2" id="KW-0812">Transmembrane</keyword>
<feature type="compositionally biased region" description="Polar residues" evidence="1">
    <location>
        <begin position="268"/>
        <end position="279"/>
    </location>
</feature>
<feature type="region of interest" description="Disordered" evidence="1">
    <location>
        <begin position="378"/>
        <end position="410"/>
    </location>
</feature>
<dbReference type="Proteomes" id="UP000433493">
    <property type="component" value="Unassembled WGS sequence"/>
</dbReference>
<keyword evidence="2" id="KW-0472">Membrane</keyword>
<dbReference type="InterPro" id="IPR011009">
    <property type="entry name" value="Kinase-like_dom_sf"/>
</dbReference>
<dbReference type="AlphaFoldDB" id="A0A7J5BDQ9"/>
<evidence type="ECO:0000256" key="2">
    <source>
        <dbReference type="SAM" id="Phobius"/>
    </source>
</evidence>
<evidence type="ECO:0008006" key="5">
    <source>
        <dbReference type="Google" id="ProtNLM"/>
    </source>
</evidence>
<feature type="transmembrane region" description="Helical" evidence="2">
    <location>
        <begin position="338"/>
        <end position="358"/>
    </location>
</feature>
<comment type="caution">
    <text evidence="3">The sequence shown here is derived from an EMBL/GenBank/DDBJ whole genome shotgun (WGS) entry which is preliminary data.</text>
</comment>
<evidence type="ECO:0000313" key="3">
    <source>
        <dbReference type="EMBL" id="KAB1644182.1"/>
    </source>
</evidence>
<reference evidence="3 4" key="1">
    <citation type="submission" date="2019-09" db="EMBL/GenBank/DDBJ databases">
        <title>Phylogeny of genus Pseudoclavibacter and closely related genus.</title>
        <authorList>
            <person name="Li Y."/>
        </authorList>
    </citation>
    <scope>NUCLEOTIDE SEQUENCE [LARGE SCALE GENOMIC DNA]</scope>
    <source>
        <strain evidence="3 4">KCTC 13959</strain>
    </source>
</reference>
<gene>
    <name evidence="3" type="ORF">F8O05_05250</name>
</gene>
<protein>
    <recommendedName>
        <fullName evidence="5">Serine/threonine protein kinase</fullName>
    </recommendedName>
</protein>
<proteinExistence type="predicted"/>
<sequence length="515" mass="54909">MFLDRNPKDEISTSLSPGDTVAGWRLVRPLTQDHREFVGVAEFPNTVATSGSDHWFGFGASARPRLQHRRIVIASEPSACAKLAEECSLRDEIGSEFVELAEETLVDGPHRIAIFPIRRVRTWSEVVATETDFPAGAIVTALVPVVEALQLAHENDIAHGTVSLHSCLIDEQGRPGLDDWGRAVRLADLATIKADLARSNDLRALGKIADALFAICTEEPTEQLRLLVDALCDGVTPKDAAGRLIDALFQWCEPEPLPVAALPGGHPSPTNSPNRTSGNREPGVGDLHLLTTNEDEVHEPLIAPPTPLSGRRFLLTSVQSAKSGLARLSGWVGNVRPAIWAGLGIVGLLVLLGGALLMSTQSVGTANPEPSTHVAAEAAETAEAAESLTSPETGFDTNLATDSPPEPPKTAIAAAPELVAARNACVTARDPQCLTELYAPDAPGLAADLDTLEAMEAPNSNSHDELQLSEQQEWLLAADLGDIELISGSEAGSLSLERTPDGWLLREIWLPDMSR</sequence>
<dbReference type="EMBL" id="WBKB01000002">
    <property type="protein sequence ID" value="KAB1644182.1"/>
    <property type="molecule type" value="Genomic_DNA"/>
</dbReference>
<evidence type="ECO:0000256" key="1">
    <source>
        <dbReference type="SAM" id="MobiDB-lite"/>
    </source>
</evidence>
<dbReference type="Gene3D" id="1.10.510.10">
    <property type="entry name" value="Transferase(Phosphotransferase) domain 1"/>
    <property type="match status" value="1"/>
</dbReference>
<accession>A0A7J5BDQ9</accession>
<dbReference type="OrthoDB" id="5114857at2"/>
<feature type="compositionally biased region" description="Polar residues" evidence="1">
    <location>
        <begin position="387"/>
        <end position="401"/>
    </location>
</feature>